<accession>A0ABU6NNN4</accession>
<evidence type="ECO:0000256" key="5">
    <source>
        <dbReference type="RuleBase" id="RU361157"/>
    </source>
</evidence>
<evidence type="ECO:0000313" key="7">
    <source>
        <dbReference type="EMBL" id="MED4129794.1"/>
    </source>
</evidence>
<dbReference type="InterPro" id="IPR052902">
    <property type="entry name" value="ABC-2_transporter"/>
</dbReference>
<dbReference type="InterPro" id="IPR013525">
    <property type="entry name" value="ABC2_TM"/>
</dbReference>
<comment type="caution">
    <text evidence="7">The sequence shown here is derived from an EMBL/GenBank/DDBJ whole genome shotgun (WGS) entry which is preliminary data.</text>
</comment>
<comment type="similarity">
    <text evidence="5">Belongs to the ABC-2 integral membrane protein family.</text>
</comment>
<feature type="transmembrane region" description="Helical" evidence="5">
    <location>
        <begin position="217"/>
        <end position="236"/>
    </location>
</feature>
<organism evidence="7 8">
    <name type="scientific">Shouchella miscanthi</name>
    <dbReference type="NCBI Taxonomy" id="2598861"/>
    <lineage>
        <taxon>Bacteria</taxon>
        <taxon>Bacillati</taxon>
        <taxon>Bacillota</taxon>
        <taxon>Bacilli</taxon>
        <taxon>Bacillales</taxon>
        <taxon>Bacillaceae</taxon>
        <taxon>Shouchella</taxon>
    </lineage>
</organism>
<comment type="caution">
    <text evidence="5">Lacks conserved residue(s) required for the propagation of feature annotation.</text>
</comment>
<keyword evidence="2 5" id="KW-0812">Transmembrane</keyword>
<evidence type="ECO:0000313" key="8">
    <source>
        <dbReference type="Proteomes" id="UP001341820"/>
    </source>
</evidence>
<feature type="transmembrane region" description="Helical" evidence="5">
    <location>
        <begin position="95"/>
        <end position="122"/>
    </location>
</feature>
<keyword evidence="5" id="KW-0813">Transport</keyword>
<feature type="transmembrane region" description="Helical" evidence="5">
    <location>
        <begin position="56"/>
        <end position="74"/>
    </location>
</feature>
<dbReference type="InterPro" id="IPR000412">
    <property type="entry name" value="ABC_2_transport"/>
</dbReference>
<feature type="transmembrane region" description="Helical" evidence="5">
    <location>
        <begin position="165"/>
        <end position="187"/>
    </location>
</feature>
<proteinExistence type="inferred from homology"/>
<dbReference type="PIRSF" id="PIRSF006648">
    <property type="entry name" value="DrrB"/>
    <property type="match status" value="1"/>
</dbReference>
<comment type="subcellular location">
    <subcellularLocation>
        <location evidence="5">Cell membrane</location>
        <topology evidence="5">Multi-pass membrane protein</topology>
    </subcellularLocation>
    <subcellularLocation>
        <location evidence="1">Membrane</location>
        <topology evidence="1">Multi-pass membrane protein</topology>
    </subcellularLocation>
</comment>
<dbReference type="InterPro" id="IPR047817">
    <property type="entry name" value="ABC2_TM_bact-type"/>
</dbReference>
<sequence length="244" mass="27228">MKTMAFASRNYKEMTRDWLTLLFGLAFPLLLLFLLSLIQSNIPNEQFHIERLTPGIAMFGLSFISLFSGMLIASDRESSFLLRLFTTPLRSQHFILGYALPLLLFAIVQMTFCYLVAFFLGLPLSSNTFWSILTLLPAALLFIAIGLLTGSVFTNKQVGGICGALLTNLCAWLSGAWFDVSLIGGWFEAVAYSLPFLHAVEASREALSGHLTSTFPHLGWVFLYAIGTSIMAILVFKRNMRYVQ</sequence>
<keyword evidence="4 5" id="KW-0472">Membrane</keyword>
<evidence type="ECO:0000256" key="4">
    <source>
        <dbReference type="ARBA" id="ARBA00023136"/>
    </source>
</evidence>
<dbReference type="Pfam" id="PF01061">
    <property type="entry name" value="ABC2_membrane"/>
    <property type="match status" value="1"/>
</dbReference>
<dbReference type="RefSeq" id="WP_328238450.1">
    <property type="nucleotide sequence ID" value="NZ_JAROAS010000041.1"/>
</dbReference>
<feature type="domain" description="ABC transmembrane type-2" evidence="6">
    <location>
        <begin position="19"/>
        <end position="239"/>
    </location>
</feature>
<name>A0ABU6NNN4_9BACI</name>
<evidence type="ECO:0000256" key="1">
    <source>
        <dbReference type="ARBA" id="ARBA00004141"/>
    </source>
</evidence>
<gene>
    <name evidence="7" type="ORF">P5F74_16785</name>
</gene>
<dbReference type="PROSITE" id="PS51012">
    <property type="entry name" value="ABC_TM2"/>
    <property type="match status" value="1"/>
</dbReference>
<dbReference type="PANTHER" id="PTHR43027">
    <property type="entry name" value="DOXORUBICIN RESISTANCE ABC TRANSPORTER PERMEASE PROTEIN DRRC-RELATED"/>
    <property type="match status" value="1"/>
</dbReference>
<protein>
    <recommendedName>
        <fullName evidence="5">Transport permease protein</fullName>
    </recommendedName>
</protein>
<keyword evidence="5" id="KW-1003">Cell membrane</keyword>
<dbReference type="Proteomes" id="UP001341820">
    <property type="component" value="Unassembled WGS sequence"/>
</dbReference>
<keyword evidence="3 5" id="KW-1133">Transmembrane helix</keyword>
<evidence type="ECO:0000256" key="2">
    <source>
        <dbReference type="ARBA" id="ARBA00022692"/>
    </source>
</evidence>
<reference evidence="7 8" key="1">
    <citation type="submission" date="2023-03" db="EMBL/GenBank/DDBJ databases">
        <title>Bacillus Genome Sequencing.</title>
        <authorList>
            <person name="Dunlap C."/>
        </authorList>
    </citation>
    <scope>NUCLEOTIDE SEQUENCE [LARGE SCALE GENOMIC DNA]</scope>
    <source>
        <strain evidence="7 8">B-4107</strain>
    </source>
</reference>
<evidence type="ECO:0000256" key="3">
    <source>
        <dbReference type="ARBA" id="ARBA00022989"/>
    </source>
</evidence>
<feature type="transmembrane region" description="Helical" evidence="5">
    <location>
        <begin position="128"/>
        <end position="153"/>
    </location>
</feature>
<evidence type="ECO:0000259" key="6">
    <source>
        <dbReference type="PROSITE" id="PS51012"/>
    </source>
</evidence>
<dbReference type="EMBL" id="JAROAS010000041">
    <property type="protein sequence ID" value="MED4129794.1"/>
    <property type="molecule type" value="Genomic_DNA"/>
</dbReference>
<dbReference type="PANTHER" id="PTHR43027:SF1">
    <property type="entry name" value="DOXORUBICIN RESISTANCE ABC TRANSPORTER PERMEASE PROTEIN DRRC-RELATED"/>
    <property type="match status" value="1"/>
</dbReference>
<keyword evidence="8" id="KW-1185">Reference proteome</keyword>